<organism evidence="3 4">
    <name type="scientific">Campylobacter majalis</name>
    <dbReference type="NCBI Taxonomy" id="2790656"/>
    <lineage>
        <taxon>Bacteria</taxon>
        <taxon>Pseudomonadati</taxon>
        <taxon>Campylobacterota</taxon>
        <taxon>Epsilonproteobacteria</taxon>
        <taxon>Campylobacterales</taxon>
        <taxon>Campylobacteraceae</taxon>
        <taxon>Campylobacter</taxon>
    </lineage>
</organism>
<dbReference type="InterPro" id="IPR028098">
    <property type="entry name" value="Glyco_trans_4-like_N"/>
</dbReference>
<feature type="domain" description="Glycosyl transferase family 1" evidence="1">
    <location>
        <begin position="208"/>
        <end position="364"/>
    </location>
</feature>
<dbReference type="SUPFAM" id="SSF53756">
    <property type="entry name" value="UDP-Glycosyltransferase/glycogen phosphorylase"/>
    <property type="match status" value="1"/>
</dbReference>
<dbReference type="CDD" id="cd03811">
    <property type="entry name" value="GT4_GT28_WabH-like"/>
    <property type="match status" value="1"/>
</dbReference>
<evidence type="ECO:0000313" key="3">
    <source>
        <dbReference type="EMBL" id="CAD7289700.1"/>
    </source>
</evidence>
<dbReference type="RefSeq" id="WP_229933548.1">
    <property type="nucleotide sequence ID" value="NZ_CAJHOF010000022.1"/>
</dbReference>
<evidence type="ECO:0000259" key="2">
    <source>
        <dbReference type="Pfam" id="PF13439"/>
    </source>
</evidence>
<dbReference type="Proteomes" id="UP000789803">
    <property type="component" value="Unassembled WGS sequence"/>
</dbReference>
<dbReference type="InterPro" id="IPR001296">
    <property type="entry name" value="Glyco_trans_1"/>
</dbReference>
<evidence type="ECO:0000313" key="4">
    <source>
        <dbReference type="Proteomes" id="UP000789803"/>
    </source>
</evidence>
<evidence type="ECO:0000259" key="1">
    <source>
        <dbReference type="Pfam" id="PF00534"/>
    </source>
</evidence>
<dbReference type="PANTHER" id="PTHR12526:SF630">
    <property type="entry name" value="GLYCOSYLTRANSFERASE"/>
    <property type="match status" value="1"/>
</dbReference>
<dbReference type="EMBL" id="CAJHOF010000022">
    <property type="protein sequence ID" value="CAD7289700.1"/>
    <property type="molecule type" value="Genomic_DNA"/>
</dbReference>
<dbReference type="EC" id="2.4.1.291" evidence="3"/>
<keyword evidence="4" id="KW-1185">Reference proteome</keyword>
<dbReference type="PANTHER" id="PTHR12526">
    <property type="entry name" value="GLYCOSYLTRANSFERASE"/>
    <property type="match status" value="1"/>
</dbReference>
<dbReference type="Pfam" id="PF00534">
    <property type="entry name" value="Glycos_transf_1"/>
    <property type="match status" value="1"/>
</dbReference>
<feature type="domain" description="Glycosyltransferase subfamily 4-like N-terminal" evidence="2">
    <location>
        <begin position="13"/>
        <end position="198"/>
    </location>
</feature>
<protein>
    <submittedName>
        <fullName evidence="3">N-acetylgalactosamine-N, N'-diacetylbacillosaminyl-diphospho-undecaprenol 4-alpha-N-acetylgalactosaminyltransferase</fullName>
        <ecNumber evidence="3">2.4.1.291</ecNumber>
    </submittedName>
</protein>
<proteinExistence type="predicted"/>
<dbReference type="GO" id="GO:0016757">
    <property type="term" value="F:glycosyltransferase activity"/>
    <property type="evidence" value="ECO:0007669"/>
    <property type="project" value="UniProtKB-KW"/>
</dbReference>
<dbReference type="Pfam" id="PF13439">
    <property type="entry name" value="Glyco_transf_4"/>
    <property type="match status" value="1"/>
</dbReference>
<keyword evidence="3" id="KW-0328">Glycosyltransferase</keyword>
<dbReference type="Gene3D" id="3.40.50.2000">
    <property type="entry name" value="Glycogen Phosphorylase B"/>
    <property type="match status" value="2"/>
</dbReference>
<gene>
    <name evidence="3" type="primary">pglJ</name>
    <name evidence="3" type="ORF">LMG7974_01778</name>
</gene>
<comment type="caution">
    <text evidence="3">The sequence shown here is derived from an EMBL/GenBank/DDBJ whole genome shotgun (WGS) entry which is preliminary data.</text>
</comment>
<sequence length="384" mass="43127">MKKLSVFLYSMGPGGAERVVSNLLKHLKQDYQVHLVLMSDVISYPIPNEVSVHFIEKSDPYESGVKKLFRLFFALPYLAIRYKKICQKLKIDTHFVLMNRPCYIAIMARLFGLKGRMVISERSCPSVIYGGSSFNKNDKKTTFLADLAGCANKFLVKFLYPKADLILANAKGNADDLIQNFNIKAEKVVVLENALSLDEISKLKNEPFNSDFKPFFINIGRLDSGKNQAMLIRAIASIDNARATLGILGKGPLENELKQLIDELGVNERVRLLGVDKNPFKHIKNAKVLLCASRFEGFSNVLIEALACEKTIISTDHKSGARELIGDDEYGILVPVDDENAMRKAMISVLDDEQKCAKYEAKAYTKASEFDSKRVAKKLIEFLR</sequence>
<keyword evidence="3" id="KW-0808">Transferase</keyword>
<name>A0ABM8QA01_9BACT</name>
<accession>A0ABM8QA01</accession>
<reference evidence="3 4" key="1">
    <citation type="submission" date="2020-11" db="EMBL/GenBank/DDBJ databases">
        <authorList>
            <person name="Peeters C."/>
        </authorList>
    </citation>
    <scope>NUCLEOTIDE SEQUENCE [LARGE SCALE GENOMIC DNA]</scope>
    <source>
        <strain evidence="3 4">LMG 7974</strain>
    </source>
</reference>